<dbReference type="Pfam" id="PF01476">
    <property type="entry name" value="LysM"/>
    <property type="match status" value="2"/>
</dbReference>
<accession>A0A9P5LF27</accession>
<evidence type="ECO:0000256" key="6">
    <source>
        <dbReference type="SAM" id="SignalP"/>
    </source>
</evidence>
<evidence type="ECO:0000256" key="1">
    <source>
        <dbReference type="ARBA" id="ARBA00022669"/>
    </source>
</evidence>
<evidence type="ECO:0000259" key="7">
    <source>
        <dbReference type="PROSITE" id="PS51782"/>
    </source>
</evidence>
<evidence type="ECO:0000256" key="5">
    <source>
        <dbReference type="SAM" id="MobiDB-lite"/>
    </source>
</evidence>
<feature type="domain" description="LysM" evidence="7">
    <location>
        <begin position="300"/>
        <end position="346"/>
    </location>
</feature>
<keyword evidence="1" id="KW-0147">Chitin-binding</keyword>
<name>A0A9P5LF27_9HYPO</name>
<feature type="domain" description="LysM" evidence="7">
    <location>
        <begin position="378"/>
        <end position="424"/>
    </location>
</feature>
<evidence type="ECO:0000256" key="4">
    <source>
        <dbReference type="ARBA" id="ARBA00044955"/>
    </source>
</evidence>
<feature type="signal peptide" evidence="6">
    <location>
        <begin position="1"/>
        <end position="19"/>
    </location>
</feature>
<dbReference type="SUPFAM" id="SSF54106">
    <property type="entry name" value="LysM domain"/>
    <property type="match status" value="4"/>
</dbReference>
<dbReference type="EMBL" id="JAANBB010000016">
    <property type="protein sequence ID" value="KAF7555932.1"/>
    <property type="molecule type" value="Genomic_DNA"/>
</dbReference>
<dbReference type="AlphaFoldDB" id="A0A9P5LF27"/>
<evidence type="ECO:0000313" key="8">
    <source>
        <dbReference type="EMBL" id="KAF7555932.1"/>
    </source>
</evidence>
<dbReference type="InterPro" id="IPR052210">
    <property type="entry name" value="LysM1-like"/>
</dbReference>
<keyword evidence="3" id="KW-0843">Virulence</keyword>
<evidence type="ECO:0000256" key="2">
    <source>
        <dbReference type="ARBA" id="ARBA00022729"/>
    </source>
</evidence>
<protein>
    <recommendedName>
        <fullName evidence="7">LysM domain-containing protein</fullName>
    </recommendedName>
</protein>
<feature type="domain" description="LysM" evidence="7">
    <location>
        <begin position="133"/>
        <end position="179"/>
    </location>
</feature>
<dbReference type="SMART" id="SM00257">
    <property type="entry name" value="LysM"/>
    <property type="match status" value="4"/>
</dbReference>
<organism evidence="8 9">
    <name type="scientific">Cylindrodendrum hubeiense</name>
    <dbReference type="NCBI Taxonomy" id="595255"/>
    <lineage>
        <taxon>Eukaryota</taxon>
        <taxon>Fungi</taxon>
        <taxon>Dikarya</taxon>
        <taxon>Ascomycota</taxon>
        <taxon>Pezizomycotina</taxon>
        <taxon>Sordariomycetes</taxon>
        <taxon>Hypocreomycetidae</taxon>
        <taxon>Hypocreales</taxon>
        <taxon>Nectriaceae</taxon>
        <taxon>Cylindrodendrum</taxon>
    </lineage>
</organism>
<dbReference type="PROSITE" id="PS51782">
    <property type="entry name" value="LYSM"/>
    <property type="match status" value="4"/>
</dbReference>
<evidence type="ECO:0000256" key="3">
    <source>
        <dbReference type="ARBA" id="ARBA00023026"/>
    </source>
</evidence>
<keyword evidence="2 6" id="KW-0732">Signal</keyword>
<dbReference type="OrthoDB" id="2281372at2759"/>
<dbReference type="CDD" id="cd00118">
    <property type="entry name" value="LysM"/>
    <property type="match status" value="1"/>
</dbReference>
<comment type="similarity">
    <text evidence="4">Belongs to the secreted LysM effector family.</text>
</comment>
<keyword evidence="9" id="KW-1185">Reference proteome</keyword>
<dbReference type="PANTHER" id="PTHR34997:SF2">
    <property type="entry name" value="LYSM DOMAIN-CONTAINING PROTEIN-RELATED"/>
    <property type="match status" value="1"/>
</dbReference>
<sequence>MFLPLIAACIFGSAQLALGAAVRPRGTGPKNPHDSKTTGHCSWWLDYDEKVTCVDLLGDNITIKQFQRWNPSIKDNCQGMIVGRSYCVEATFEPEPEPEPEPTKKPEPSPTKSSNGIETPDSIQPGMVSNCDKFYFVKSGDSCAAIASKHGITLVQFNKWNTKLGSNCGGLWADAYACVSIIGHDPTPSKPTTTTKVSPTNGIKTPSPIQDGMAKNCNKFHMIRTTTTCTSIRDYYHLPLADFYKWNPAVGTKCQALLVNYYVCVSVVGWKPPTPTAPDKGNGIATPTPFQTGMTKNCNKFHLVKKTTTCASIQNYYKITMADFYKWNPAIGSKCTALWADNNVCVGVIGQKPTPTQPPKGFQTPSPIQAGMVKNCKKFHLVKKTTTCASIQASYKITMANLYKWNPAIGSKCTALWVDNYVCVGI</sequence>
<feature type="region of interest" description="Disordered" evidence="5">
    <location>
        <begin position="92"/>
        <end position="125"/>
    </location>
</feature>
<dbReference type="InterPro" id="IPR036779">
    <property type="entry name" value="LysM_dom_sf"/>
</dbReference>
<proteinExistence type="inferred from homology"/>
<dbReference type="PANTHER" id="PTHR34997">
    <property type="entry name" value="AM15"/>
    <property type="match status" value="1"/>
</dbReference>
<comment type="caution">
    <text evidence="8">The sequence shown here is derived from an EMBL/GenBank/DDBJ whole genome shotgun (WGS) entry which is preliminary data.</text>
</comment>
<dbReference type="Gene3D" id="3.10.350.10">
    <property type="entry name" value="LysM domain"/>
    <property type="match status" value="5"/>
</dbReference>
<gene>
    <name evidence="8" type="ORF">G7Z17_g1810</name>
</gene>
<evidence type="ECO:0000313" key="9">
    <source>
        <dbReference type="Proteomes" id="UP000722485"/>
    </source>
</evidence>
<dbReference type="InterPro" id="IPR018392">
    <property type="entry name" value="LysM"/>
</dbReference>
<feature type="chain" id="PRO_5040265406" description="LysM domain-containing protein" evidence="6">
    <location>
        <begin position="20"/>
        <end position="426"/>
    </location>
</feature>
<dbReference type="GO" id="GO:0008061">
    <property type="term" value="F:chitin binding"/>
    <property type="evidence" value="ECO:0007669"/>
    <property type="project" value="UniProtKB-KW"/>
</dbReference>
<feature type="domain" description="LysM" evidence="7">
    <location>
        <begin position="219"/>
        <end position="265"/>
    </location>
</feature>
<dbReference type="Proteomes" id="UP000722485">
    <property type="component" value="Unassembled WGS sequence"/>
</dbReference>
<reference evidence="8" key="1">
    <citation type="submission" date="2020-03" db="EMBL/GenBank/DDBJ databases">
        <title>Draft Genome Sequence of Cylindrodendrum hubeiense.</title>
        <authorList>
            <person name="Buettner E."/>
            <person name="Kellner H."/>
        </authorList>
    </citation>
    <scope>NUCLEOTIDE SEQUENCE</scope>
    <source>
        <strain evidence="8">IHI 201604</strain>
    </source>
</reference>